<evidence type="ECO:0000313" key="4">
    <source>
        <dbReference type="Proteomes" id="UP000006727"/>
    </source>
</evidence>
<keyword evidence="4" id="KW-1185">Reference proteome</keyword>
<protein>
    <submittedName>
        <fullName evidence="2 3">Uncharacterized protein</fullName>
    </submittedName>
</protein>
<gene>
    <name evidence="2" type="ORF">PHYPA_020075</name>
</gene>
<dbReference type="Gramene" id="Pp3c15_22179V3.1">
    <property type="protein sequence ID" value="PAC:32928022.CDS.1"/>
    <property type="gene ID" value="Pp3c15_22179"/>
</dbReference>
<dbReference type="AlphaFoldDB" id="A0A2K1JE40"/>
<organism evidence="2">
    <name type="scientific">Physcomitrium patens</name>
    <name type="common">Spreading-leaved earth moss</name>
    <name type="synonym">Physcomitrella patens</name>
    <dbReference type="NCBI Taxonomy" id="3218"/>
    <lineage>
        <taxon>Eukaryota</taxon>
        <taxon>Viridiplantae</taxon>
        <taxon>Streptophyta</taxon>
        <taxon>Embryophyta</taxon>
        <taxon>Bryophyta</taxon>
        <taxon>Bryophytina</taxon>
        <taxon>Bryopsida</taxon>
        <taxon>Funariidae</taxon>
        <taxon>Funariales</taxon>
        <taxon>Funariaceae</taxon>
        <taxon>Physcomitrium</taxon>
    </lineage>
</organism>
<dbReference type="PaxDb" id="3218-PP1S271_93V6.1"/>
<accession>A0A2K1JE40</accession>
<reference evidence="2 4" key="2">
    <citation type="journal article" date="2018" name="Plant J.">
        <title>The Physcomitrella patens chromosome-scale assembly reveals moss genome structure and evolution.</title>
        <authorList>
            <person name="Lang D."/>
            <person name="Ullrich K.K."/>
            <person name="Murat F."/>
            <person name="Fuchs J."/>
            <person name="Jenkins J."/>
            <person name="Haas F.B."/>
            <person name="Piednoel M."/>
            <person name="Gundlach H."/>
            <person name="Van Bel M."/>
            <person name="Meyberg R."/>
            <person name="Vives C."/>
            <person name="Morata J."/>
            <person name="Symeonidi A."/>
            <person name="Hiss M."/>
            <person name="Muchero W."/>
            <person name="Kamisugi Y."/>
            <person name="Saleh O."/>
            <person name="Blanc G."/>
            <person name="Decker E.L."/>
            <person name="van Gessel N."/>
            <person name="Grimwood J."/>
            <person name="Hayes R.D."/>
            <person name="Graham S.W."/>
            <person name="Gunter L.E."/>
            <person name="McDaniel S.F."/>
            <person name="Hoernstein S.N.W."/>
            <person name="Larsson A."/>
            <person name="Li F.W."/>
            <person name="Perroud P.F."/>
            <person name="Phillips J."/>
            <person name="Ranjan P."/>
            <person name="Rokshar D.S."/>
            <person name="Rothfels C.J."/>
            <person name="Schneider L."/>
            <person name="Shu S."/>
            <person name="Stevenson D.W."/>
            <person name="Thummler F."/>
            <person name="Tillich M."/>
            <person name="Villarreal Aguilar J.C."/>
            <person name="Widiez T."/>
            <person name="Wong G.K."/>
            <person name="Wymore A."/>
            <person name="Zhang Y."/>
            <person name="Zimmer A.D."/>
            <person name="Quatrano R.S."/>
            <person name="Mayer K.F.X."/>
            <person name="Goodstein D."/>
            <person name="Casacuberta J.M."/>
            <person name="Vandepoele K."/>
            <person name="Reski R."/>
            <person name="Cuming A.C."/>
            <person name="Tuskan G.A."/>
            <person name="Maumus F."/>
            <person name="Salse J."/>
            <person name="Schmutz J."/>
            <person name="Rensing S.A."/>
        </authorList>
    </citation>
    <scope>NUCLEOTIDE SEQUENCE [LARGE SCALE GENOMIC DNA]</scope>
    <source>
        <strain evidence="3 4">cv. Gransden 2004</strain>
    </source>
</reference>
<dbReference type="Proteomes" id="UP000006727">
    <property type="component" value="Chromosome 15"/>
</dbReference>
<keyword evidence="1" id="KW-0812">Transmembrane</keyword>
<keyword evidence="1" id="KW-0472">Membrane</keyword>
<dbReference type="InParanoid" id="A0A2K1JE40"/>
<keyword evidence="1" id="KW-1133">Transmembrane helix</keyword>
<reference evidence="3" key="3">
    <citation type="submission" date="2020-12" db="UniProtKB">
        <authorList>
            <consortium name="EnsemblPlants"/>
        </authorList>
    </citation>
    <scope>IDENTIFICATION</scope>
</reference>
<sequence>MSELIVALPESKSHLFNFRVSLQGFVLLLFLFASLNSRGSCLLGSVFLFLSGHAATTLFSLENLETRFGIIGYVYVVLSIVLCLFDNQSALAGIRRLLPSGILARCVTVFVCSYGI</sequence>
<proteinExistence type="predicted"/>
<reference evidence="2 4" key="1">
    <citation type="journal article" date="2008" name="Science">
        <title>The Physcomitrella genome reveals evolutionary insights into the conquest of land by plants.</title>
        <authorList>
            <person name="Rensing S."/>
            <person name="Lang D."/>
            <person name="Zimmer A."/>
            <person name="Terry A."/>
            <person name="Salamov A."/>
            <person name="Shapiro H."/>
            <person name="Nishiyama T."/>
            <person name="Perroud P.-F."/>
            <person name="Lindquist E."/>
            <person name="Kamisugi Y."/>
            <person name="Tanahashi T."/>
            <person name="Sakakibara K."/>
            <person name="Fujita T."/>
            <person name="Oishi K."/>
            <person name="Shin-I T."/>
            <person name="Kuroki Y."/>
            <person name="Toyoda A."/>
            <person name="Suzuki Y."/>
            <person name="Hashimoto A."/>
            <person name="Yamaguchi K."/>
            <person name="Sugano A."/>
            <person name="Kohara Y."/>
            <person name="Fujiyama A."/>
            <person name="Anterola A."/>
            <person name="Aoki S."/>
            <person name="Ashton N."/>
            <person name="Barbazuk W.B."/>
            <person name="Barker E."/>
            <person name="Bennetzen J."/>
            <person name="Bezanilla M."/>
            <person name="Blankenship R."/>
            <person name="Cho S.H."/>
            <person name="Dutcher S."/>
            <person name="Estelle M."/>
            <person name="Fawcett J.A."/>
            <person name="Gundlach H."/>
            <person name="Hanada K."/>
            <person name="Heyl A."/>
            <person name="Hicks K.A."/>
            <person name="Hugh J."/>
            <person name="Lohr M."/>
            <person name="Mayer K."/>
            <person name="Melkozernov A."/>
            <person name="Murata T."/>
            <person name="Nelson D."/>
            <person name="Pils B."/>
            <person name="Prigge M."/>
            <person name="Reiss B."/>
            <person name="Renner T."/>
            <person name="Rombauts S."/>
            <person name="Rushton P."/>
            <person name="Sanderfoot A."/>
            <person name="Schween G."/>
            <person name="Shiu S.-H."/>
            <person name="Stueber K."/>
            <person name="Theodoulou F.L."/>
            <person name="Tu H."/>
            <person name="Van de Peer Y."/>
            <person name="Verrier P.J."/>
            <person name="Waters E."/>
            <person name="Wood A."/>
            <person name="Yang L."/>
            <person name="Cove D."/>
            <person name="Cuming A."/>
            <person name="Hasebe M."/>
            <person name="Lucas S."/>
            <person name="Mishler D.B."/>
            <person name="Reski R."/>
            <person name="Grigoriev I."/>
            <person name="Quatrano R.S."/>
            <person name="Boore J.L."/>
        </authorList>
    </citation>
    <scope>NUCLEOTIDE SEQUENCE [LARGE SCALE GENOMIC DNA]</scope>
    <source>
        <strain evidence="3 4">cv. Gransden 2004</strain>
    </source>
</reference>
<dbReference type="EnsemblPlants" id="Pp3c15_22179V3.1">
    <property type="protein sequence ID" value="PAC:32928022.CDS.1"/>
    <property type="gene ID" value="Pp3c15_22179"/>
</dbReference>
<name>A0A2K1JE40_PHYPA</name>
<evidence type="ECO:0000256" key="1">
    <source>
        <dbReference type="SAM" id="Phobius"/>
    </source>
</evidence>
<feature type="transmembrane region" description="Helical" evidence="1">
    <location>
        <begin position="67"/>
        <end position="85"/>
    </location>
</feature>
<dbReference type="EMBL" id="ABEU02000015">
    <property type="protein sequence ID" value="PNR39795.1"/>
    <property type="molecule type" value="Genomic_DNA"/>
</dbReference>
<evidence type="ECO:0000313" key="2">
    <source>
        <dbReference type="EMBL" id="PNR39795.1"/>
    </source>
</evidence>
<feature type="transmembrane region" description="Helical" evidence="1">
    <location>
        <begin position="16"/>
        <end position="35"/>
    </location>
</feature>
<feature type="transmembrane region" description="Helical" evidence="1">
    <location>
        <begin position="42"/>
        <end position="61"/>
    </location>
</feature>
<evidence type="ECO:0000313" key="3">
    <source>
        <dbReference type="EnsemblPlants" id="PAC:32928022.CDS.1"/>
    </source>
</evidence>